<evidence type="ECO:0000313" key="5">
    <source>
        <dbReference type="Proteomes" id="UP001149090"/>
    </source>
</evidence>
<dbReference type="PROSITE" id="PS51886">
    <property type="entry name" value="TLDC"/>
    <property type="match status" value="1"/>
</dbReference>
<dbReference type="Proteomes" id="UP001149090">
    <property type="component" value="Unassembled WGS sequence"/>
</dbReference>
<feature type="coiled-coil region" evidence="1">
    <location>
        <begin position="29"/>
        <end position="64"/>
    </location>
</feature>
<accession>A0A9Q0R9R8</accession>
<sequence>MKHFFTFLYRKEMINIYLLVIFIVSQIIFAKKEQKLKEMQNKQIENKNKQIKKLEEDNQILRDQVEKMKPVFNEVEIKKNFPQFSDSEIIKDIEDAQKLKELINDDEFFSKIKKGFSAKRDGFDCKKWHSLINEDKGETLVIIKTKDNFIFGGFTQVGFFPKDESKWSRSYQNIDSNYITDPNAFIFSLRNDKGDRKPEKFAIKEGKEGYAIEFLSNKGPSFGGRYGGKNDFFIESNLKTGYSDFGYSYNLPDGIEYGTSEAQSYLAGSYESWFVDELETYFI</sequence>
<keyword evidence="5" id="KW-1185">Reference proteome</keyword>
<keyword evidence="2" id="KW-0812">Transmembrane</keyword>
<evidence type="ECO:0000259" key="3">
    <source>
        <dbReference type="PROSITE" id="PS51886"/>
    </source>
</evidence>
<feature type="domain" description="TLDc" evidence="3">
    <location>
        <begin position="89"/>
        <end position="283"/>
    </location>
</feature>
<dbReference type="EMBL" id="JAPDFW010000081">
    <property type="protein sequence ID" value="KAJ5072339.1"/>
    <property type="molecule type" value="Genomic_DNA"/>
</dbReference>
<keyword evidence="2" id="KW-1133">Transmembrane helix</keyword>
<gene>
    <name evidence="4" type="ORF">M0811_01353</name>
</gene>
<keyword evidence="1" id="KW-0175">Coiled coil</keyword>
<evidence type="ECO:0000256" key="2">
    <source>
        <dbReference type="SAM" id="Phobius"/>
    </source>
</evidence>
<dbReference type="Pfam" id="PF07534">
    <property type="entry name" value="TLD"/>
    <property type="match status" value="1"/>
</dbReference>
<dbReference type="AlphaFoldDB" id="A0A9Q0R9R8"/>
<organism evidence="4 5">
    <name type="scientific">Anaeramoeba ignava</name>
    <name type="common">Anaerobic marine amoeba</name>
    <dbReference type="NCBI Taxonomy" id="1746090"/>
    <lineage>
        <taxon>Eukaryota</taxon>
        <taxon>Metamonada</taxon>
        <taxon>Anaeramoebidae</taxon>
        <taxon>Anaeramoeba</taxon>
    </lineage>
</organism>
<comment type="caution">
    <text evidence="4">The sequence shown here is derived from an EMBL/GenBank/DDBJ whole genome shotgun (WGS) entry which is preliminary data.</text>
</comment>
<keyword evidence="2" id="KW-0472">Membrane</keyword>
<evidence type="ECO:0000256" key="1">
    <source>
        <dbReference type="SAM" id="Coils"/>
    </source>
</evidence>
<reference evidence="4" key="1">
    <citation type="submission" date="2022-10" db="EMBL/GenBank/DDBJ databases">
        <title>Novel sulphate-reducing endosymbionts in the free-living metamonad Anaeramoeba.</title>
        <authorList>
            <person name="Jerlstrom-Hultqvist J."/>
            <person name="Cepicka I."/>
            <person name="Gallot-Lavallee L."/>
            <person name="Salas-Leiva D."/>
            <person name="Curtis B.A."/>
            <person name="Zahonova K."/>
            <person name="Pipaliya S."/>
            <person name="Dacks J."/>
            <person name="Roger A.J."/>
        </authorList>
    </citation>
    <scope>NUCLEOTIDE SEQUENCE</scope>
    <source>
        <strain evidence="4">BMAN</strain>
    </source>
</reference>
<dbReference type="InterPro" id="IPR006571">
    <property type="entry name" value="TLDc_dom"/>
</dbReference>
<feature type="transmembrane region" description="Helical" evidence="2">
    <location>
        <begin position="14"/>
        <end position="30"/>
    </location>
</feature>
<name>A0A9Q0R9R8_ANAIG</name>
<proteinExistence type="predicted"/>
<evidence type="ECO:0000313" key="4">
    <source>
        <dbReference type="EMBL" id="KAJ5072339.1"/>
    </source>
</evidence>
<protein>
    <submittedName>
        <fullName evidence="4">E3 ubiquitin-protein ligase</fullName>
    </submittedName>
</protein>